<dbReference type="GO" id="GO:0008408">
    <property type="term" value="F:3'-5' exonuclease activity"/>
    <property type="evidence" value="ECO:0007669"/>
    <property type="project" value="InterPro"/>
</dbReference>
<keyword evidence="8" id="KW-0235">DNA replication</keyword>
<comment type="subunit">
    <text evidence="2 8">Heterodimer of SbcC and SbcD.</text>
</comment>
<dbReference type="EMBL" id="CCDI010000001">
    <property type="protein sequence ID" value="CDQ22029.1"/>
    <property type="molecule type" value="Genomic_DNA"/>
</dbReference>
<proteinExistence type="inferred from homology"/>
<keyword evidence="7 8" id="KW-0233">DNA recombination</keyword>
<dbReference type="GO" id="GO:0004519">
    <property type="term" value="F:endonuclease activity"/>
    <property type="evidence" value="ECO:0007669"/>
    <property type="project" value="UniProtKB-KW"/>
</dbReference>
<evidence type="ECO:0000256" key="2">
    <source>
        <dbReference type="ARBA" id="ARBA00011322"/>
    </source>
</evidence>
<evidence type="ECO:0000256" key="4">
    <source>
        <dbReference type="ARBA" id="ARBA00022722"/>
    </source>
</evidence>
<dbReference type="InterPro" id="IPR029052">
    <property type="entry name" value="Metallo-depent_PP-like"/>
</dbReference>
<organism evidence="11 12">
    <name type="scientific">Halobacillus karajensis</name>
    <dbReference type="NCBI Taxonomy" id="195088"/>
    <lineage>
        <taxon>Bacteria</taxon>
        <taxon>Bacillati</taxon>
        <taxon>Bacillota</taxon>
        <taxon>Bacilli</taxon>
        <taxon>Bacillales</taxon>
        <taxon>Bacillaceae</taxon>
        <taxon>Halobacillus</taxon>
    </lineage>
</organism>
<reference evidence="11 12" key="2">
    <citation type="submission" date="2014-05" db="EMBL/GenBank/DDBJ databases">
        <title>Draft genome sequence of Halobacillus karajensis HK-03.</title>
        <authorList>
            <person name="Khelaifia S."/>
            <person name="Croce O."/>
            <person name="Lagier J.C."/>
            <person name="Raoult D."/>
        </authorList>
    </citation>
    <scope>NUCLEOTIDE SEQUENCE [LARGE SCALE GENOMIC DNA]</scope>
    <source>
        <strain evidence="11 12">HD-03</strain>
    </source>
</reference>
<dbReference type="GO" id="GO:0006260">
    <property type="term" value="P:DNA replication"/>
    <property type="evidence" value="ECO:0007669"/>
    <property type="project" value="UniProtKB-KW"/>
</dbReference>
<accession>A0A024P180</accession>
<evidence type="ECO:0000313" key="11">
    <source>
        <dbReference type="EMBL" id="CDQ22029.1"/>
    </source>
</evidence>
<evidence type="ECO:0000256" key="8">
    <source>
        <dbReference type="RuleBase" id="RU363069"/>
    </source>
</evidence>
<dbReference type="OrthoDB" id="9773856at2"/>
<evidence type="ECO:0000259" key="10">
    <source>
        <dbReference type="Pfam" id="PF12320"/>
    </source>
</evidence>
<evidence type="ECO:0000313" key="12">
    <source>
        <dbReference type="Proteomes" id="UP000028868"/>
    </source>
</evidence>
<dbReference type="Proteomes" id="UP000028868">
    <property type="component" value="Unassembled WGS sequence"/>
</dbReference>
<dbReference type="InterPro" id="IPR004843">
    <property type="entry name" value="Calcineurin-like_PHP"/>
</dbReference>
<comment type="caution">
    <text evidence="11">The sequence shown here is derived from an EMBL/GenBank/DDBJ whole genome shotgun (WGS) entry which is preliminary data.</text>
</comment>
<gene>
    <name evidence="8 11" type="primary">sbcD</name>
    <name evidence="11" type="ORF">BN983_00228</name>
</gene>
<dbReference type="PANTHER" id="PTHR30337:SF0">
    <property type="entry name" value="NUCLEASE SBCCD SUBUNIT D"/>
    <property type="match status" value="1"/>
</dbReference>
<keyword evidence="8" id="KW-0255">Endonuclease</keyword>
<keyword evidence="6 8" id="KW-0269">Exonuclease</keyword>
<feature type="domain" description="Calcineurin-like phosphoesterase" evidence="9">
    <location>
        <begin position="1"/>
        <end position="219"/>
    </location>
</feature>
<evidence type="ECO:0000256" key="7">
    <source>
        <dbReference type="ARBA" id="ARBA00023172"/>
    </source>
</evidence>
<dbReference type="InterPro" id="IPR041796">
    <property type="entry name" value="Mre11_N"/>
</dbReference>
<dbReference type="Pfam" id="PF00149">
    <property type="entry name" value="Metallophos"/>
    <property type="match status" value="1"/>
</dbReference>
<dbReference type="InterPro" id="IPR004593">
    <property type="entry name" value="SbcD"/>
</dbReference>
<evidence type="ECO:0000256" key="3">
    <source>
        <dbReference type="ARBA" id="ARBA00013365"/>
    </source>
</evidence>
<dbReference type="RefSeq" id="WP_035505015.1">
    <property type="nucleotide sequence ID" value="NZ_CCDH010000002.1"/>
</dbReference>
<name>A0A024P180_9BACI</name>
<dbReference type="InterPro" id="IPR050535">
    <property type="entry name" value="DNA_Repair-Maintenance_Comp"/>
</dbReference>
<comment type="function">
    <text evidence="8">SbcCD cleaves DNA hairpin structures. These structures can inhibit DNA replication and are intermediates in certain DNA recombination reactions. The complex acts as a 3'-&gt;5' double strand exonuclease that can open hairpins. It also has a 5' single-strand endonuclease activity.</text>
</comment>
<reference evidence="12" key="1">
    <citation type="submission" date="2014-03" db="EMBL/GenBank/DDBJ databases">
        <authorList>
            <person name="Urmite Genomes U."/>
        </authorList>
    </citation>
    <scope>NUCLEOTIDE SEQUENCE [LARGE SCALE GENOMIC DNA]</scope>
    <source>
        <strain evidence="12">HD-03</strain>
    </source>
</reference>
<dbReference type="AlphaFoldDB" id="A0A024P180"/>
<dbReference type="PANTHER" id="PTHR30337">
    <property type="entry name" value="COMPONENT OF ATP-DEPENDENT DSDNA EXONUCLEASE"/>
    <property type="match status" value="1"/>
</dbReference>
<evidence type="ECO:0000259" key="9">
    <source>
        <dbReference type="Pfam" id="PF00149"/>
    </source>
</evidence>
<protein>
    <recommendedName>
        <fullName evidence="3 8">Nuclease SbcCD subunit D</fullName>
    </recommendedName>
</protein>
<dbReference type="InterPro" id="IPR026843">
    <property type="entry name" value="SbcD_C"/>
</dbReference>
<feature type="domain" description="Nuclease SbcCD subunit D C-terminal" evidence="10">
    <location>
        <begin position="267"/>
        <end position="356"/>
    </location>
</feature>
<keyword evidence="4 8" id="KW-0540">Nuclease</keyword>
<comment type="similarity">
    <text evidence="1 8">Belongs to the SbcD family.</text>
</comment>
<dbReference type="Pfam" id="PF12320">
    <property type="entry name" value="SbcD_C"/>
    <property type="match status" value="1"/>
</dbReference>
<sequence length="384" mass="44530">MKILHTADWHLGKIVNYVHMTEDQRYILQQFIDIVKETEPDVIVIAGDLYDRSIPPKQAVELLNEILTILINDFQIPVLAISGNHDSPGRLEFGNQLFRNQGLFLDTKLTKERKPITLYDRKGPVHFHLIPYVEPAEVAYVFNDDRIKSHQEAAEKLIEDIKDRFNMEDRHVWVGHAFLAGGMESESEERLSMIGGSPYVDARLFKDFSYVALGHLHQPQRVTEEYIRYSGSILKYSFSEANHSKSITIVEMDEDGHCAIEKIPLTPKRDFQIIEGYFEELLAGEAVSNSENYLHVRLLDDGQLVDPMGKLRQVYPNILHLERRRSMTNPQMDELHEVRERQQLSHADLFASFYEDIKGDGISEERKNMINQAIDQLKKEEREQ</sequence>
<evidence type="ECO:0000256" key="5">
    <source>
        <dbReference type="ARBA" id="ARBA00022801"/>
    </source>
</evidence>
<dbReference type="NCBIfam" id="TIGR00619">
    <property type="entry name" value="sbcd"/>
    <property type="match status" value="1"/>
</dbReference>
<keyword evidence="12" id="KW-1185">Reference proteome</keyword>
<dbReference type="GO" id="GO:0006310">
    <property type="term" value="P:DNA recombination"/>
    <property type="evidence" value="ECO:0007669"/>
    <property type="project" value="UniProtKB-KW"/>
</dbReference>
<dbReference type="SUPFAM" id="SSF56300">
    <property type="entry name" value="Metallo-dependent phosphatases"/>
    <property type="match status" value="1"/>
</dbReference>
<dbReference type="CDD" id="cd00840">
    <property type="entry name" value="MPP_Mre11_N"/>
    <property type="match status" value="1"/>
</dbReference>
<evidence type="ECO:0000256" key="6">
    <source>
        <dbReference type="ARBA" id="ARBA00022839"/>
    </source>
</evidence>
<dbReference type="Gene3D" id="3.60.21.10">
    <property type="match status" value="1"/>
</dbReference>
<evidence type="ECO:0000256" key="1">
    <source>
        <dbReference type="ARBA" id="ARBA00010555"/>
    </source>
</evidence>
<keyword evidence="5 8" id="KW-0378">Hydrolase</keyword>